<dbReference type="Proteomes" id="UP000315344">
    <property type="component" value="Unassembled WGS sequence"/>
</dbReference>
<dbReference type="Pfam" id="PF10686">
    <property type="entry name" value="YAcAr"/>
    <property type="match status" value="1"/>
</dbReference>
<name>A0A533I648_PARDE</name>
<protein>
    <submittedName>
        <fullName evidence="2">DUF2493 domain-containing protein</fullName>
    </submittedName>
</protein>
<dbReference type="EMBL" id="VAFL01000015">
    <property type="protein sequence ID" value="TKW65188.1"/>
    <property type="molecule type" value="Genomic_DNA"/>
</dbReference>
<sequence>MNKPKYYLIVAGGRDYTDCDRIVQEILKLKWNELKDYDLEIIHGAARGADQTANLAARRCNLVRHPCPAEWDKHGRAAGPIRNRKMADVGHGLLAFWDGHSRGTEDMIKTMRLRGKDVRIINY</sequence>
<evidence type="ECO:0000259" key="1">
    <source>
        <dbReference type="Pfam" id="PF10686"/>
    </source>
</evidence>
<proteinExistence type="predicted"/>
<comment type="caution">
    <text evidence="2">The sequence shown here is derived from an EMBL/GenBank/DDBJ whole genome shotgun (WGS) entry which is preliminary data.</text>
</comment>
<evidence type="ECO:0000313" key="2">
    <source>
        <dbReference type="EMBL" id="TKW65188.1"/>
    </source>
</evidence>
<gene>
    <name evidence="2" type="ORF">DI616_15790</name>
</gene>
<organism evidence="2 3">
    <name type="scientific">Paracoccus denitrificans</name>
    <dbReference type="NCBI Taxonomy" id="266"/>
    <lineage>
        <taxon>Bacteria</taxon>
        <taxon>Pseudomonadati</taxon>
        <taxon>Pseudomonadota</taxon>
        <taxon>Alphaproteobacteria</taxon>
        <taxon>Rhodobacterales</taxon>
        <taxon>Paracoccaceae</taxon>
        <taxon>Paracoccus</taxon>
    </lineage>
</organism>
<accession>A0A533I648</accession>
<dbReference type="InterPro" id="IPR019627">
    <property type="entry name" value="YAcAr"/>
</dbReference>
<dbReference type="AlphaFoldDB" id="A0A533I648"/>
<reference evidence="2 3" key="1">
    <citation type="journal article" date="2017" name="Nat. Commun.">
        <title>In situ click chemistry generation of cyclooxygenase-2 inhibitors.</title>
        <authorList>
            <person name="Bhardwaj A."/>
            <person name="Kaur J."/>
            <person name="Wuest M."/>
            <person name="Wuest F."/>
        </authorList>
    </citation>
    <scope>NUCLEOTIDE SEQUENCE [LARGE SCALE GENOMIC DNA]</scope>
    <source>
        <strain evidence="2">S2_012_000_R3_94</strain>
    </source>
</reference>
<feature type="domain" description="YspA cpYpsA-related SLOG" evidence="1">
    <location>
        <begin position="8"/>
        <end position="74"/>
    </location>
</feature>
<evidence type="ECO:0000313" key="3">
    <source>
        <dbReference type="Proteomes" id="UP000315344"/>
    </source>
</evidence>